<dbReference type="InterPro" id="IPR003609">
    <property type="entry name" value="Pan_app"/>
</dbReference>
<accession>A0A8T0GGD6</accession>
<dbReference type="Proteomes" id="UP000822688">
    <property type="component" value="Chromosome 11"/>
</dbReference>
<keyword evidence="4" id="KW-1185">Reference proteome</keyword>
<gene>
    <name evidence="3" type="ORF">KC19_11G143300</name>
</gene>
<comment type="caution">
    <text evidence="3">The sequence shown here is derived from an EMBL/GenBank/DDBJ whole genome shotgun (WGS) entry which is preliminary data.</text>
</comment>
<dbReference type="PANTHER" id="PTHR33344:SF1">
    <property type="entry name" value="OS06G0214100 PROTEIN"/>
    <property type="match status" value="1"/>
</dbReference>
<sequence length="318" mass="35646">MARGSVYERAWRVRCSFKQATLVVCACNLLMVVCLSQWLLVAYYVPAAELASLVYVRQADGTLLPTVLDAQEQLNIAREANRARLAAKPVRLIERVKEIRQEALLQVISASTKTTLKQTEISKRITGLRFQGLDKWRKEKLKQAQSREAALLKTEPLSQEKDKVPVDEEVMAEDEVNVLDQSEGSGILQDGAEIEDGIIPGRVVPEVCHAEAHTDYGGIAVRWGPTHHVESAADCCEACLKQARTAKSGEKKCNIWVFCPAEGGCFSPDVYEHKHQECWLKQAVEPELNFKGHYNEEYRRLHPTAPRIVPWVSGVIQS</sequence>
<organism evidence="3 4">
    <name type="scientific">Ceratodon purpureus</name>
    <name type="common">Fire moss</name>
    <name type="synonym">Dicranum purpureum</name>
    <dbReference type="NCBI Taxonomy" id="3225"/>
    <lineage>
        <taxon>Eukaryota</taxon>
        <taxon>Viridiplantae</taxon>
        <taxon>Streptophyta</taxon>
        <taxon>Embryophyta</taxon>
        <taxon>Bryophyta</taxon>
        <taxon>Bryophytina</taxon>
        <taxon>Bryopsida</taxon>
        <taxon>Dicranidae</taxon>
        <taxon>Pseudoditrichales</taxon>
        <taxon>Ditrichaceae</taxon>
        <taxon>Ceratodon</taxon>
    </lineage>
</organism>
<reference evidence="3 4" key="1">
    <citation type="submission" date="2020-06" db="EMBL/GenBank/DDBJ databases">
        <title>WGS assembly of Ceratodon purpureus strain R40.</title>
        <authorList>
            <person name="Carey S.B."/>
            <person name="Jenkins J."/>
            <person name="Shu S."/>
            <person name="Lovell J.T."/>
            <person name="Sreedasyam A."/>
            <person name="Maumus F."/>
            <person name="Tiley G.P."/>
            <person name="Fernandez-Pozo N."/>
            <person name="Barry K."/>
            <person name="Chen C."/>
            <person name="Wang M."/>
            <person name="Lipzen A."/>
            <person name="Daum C."/>
            <person name="Saski C.A."/>
            <person name="Payton A.C."/>
            <person name="Mcbreen J.C."/>
            <person name="Conrad R.E."/>
            <person name="Kollar L.M."/>
            <person name="Olsson S."/>
            <person name="Huttunen S."/>
            <person name="Landis J.B."/>
            <person name="Wickett N.J."/>
            <person name="Johnson M.G."/>
            <person name="Rensing S.A."/>
            <person name="Grimwood J."/>
            <person name="Schmutz J."/>
            <person name="Mcdaniel S.F."/>
        </authorList>
    </citation>
    <scope>NUCLEOTIDE SEQUENCE [LARGE SCALE GENOMIC DNA]</scope>
    <source>
        <strain evidence="3 4">R40</strain>
    </source>
</reference>
<name>A0A8T0GGD6_CERPU</name>
<protein>
    <recommendedName>
        <fullName evidence="2">Apple domain-containing protein</fullName>
    </recommendedName>
</protein>
<evidence type="ECO:0000256" key="1">
    <source>
        <dbReference type="SAM" id="Phobius"/>
    </source>
</evidence>
<keyword evidence="1" id="KW-0812">Transmembrane</keyword>
<evidence type="ECO:0000259" key="2">
    <source>
        <dbReference type="Pfam" id="PF14295"/>
    </source>
</evidence>
<feature type="domain" description="Apple" evidence="2">
    <location>
        <begin position="214"/>
        <end position="281"/>
    </location>
</feature>
<keyword evidence="1" id="KW-1133">Transmembrane helix</keyword>
<evidence type="ECO:0000313" key="3">
    <source>
        <dbReference type="EMBL" id="KAG0557607.1"/>
    </source>
</evidence>
<dbReference type="AlphaFoldDB" id="A0A8T0GGD6"/>
<dbReference type="Pfam" id="PF14295">
    <property type="entry name" value="PAN_4"/>
    <property type="match status" value="1"/>
</dbReference>
<evidence type="ECO:0000313" key="4">
    <source>
        <dbReference type="Proteomes" id="UP000822688"/>
    </source>
</evidence>
<keyword evidence="1" id="KW-0472">Membrane</keyword>
<dbReference type="EMBL" id="CM026432">
    <property type="protein sequence ID" value="KAG0557607.1"/>
    <property type="molecule type" value="Genomic_DNA"/>
</dbReference>
<dbReference type="PANTHER" id="PTHR33344">
    <property type="entry name" value="OS02G0761600 PROTEIN"/>
    <property type="match status" value="1"/>
</dbReference>
<feature type="transmembrane region" description="Helical" evidence="1">
    <location>
        <begin position="21"/>
        <end position="45"/>
    </location>
</feature>
<proteinExistence type="predicted"/>